<keyword evidence="1" id="KW-0560">Oxidoreductase</keyword>
<dbReference type="AlphaFoldDB" id="A0A1Y0I952"/>
<dbReference type="KEGG" id="ome:OLMES_2998"/>
<name>A0A1Y0I952_9GAMM</name>
<keyword evidence="5" id="KW-1185">Reference proteome</keyword>
<dbReference type="PANTHER" id="PTHR10366">
    <property type="entry name" value="NAD DEPENDENT EPIMERASE/DEHYDRATASE"/>
    <property type="match status" value="1"/>
</dbReference>
<proteinExistence type="inferred from homology"/>
<feature type="domain" description="NAD-dependent epimerase/dehydratase" evidence="3">
    <location>
        <begin position="3"/>
        <end position="228"/>
    </location>
</feature>
<dbReference type="InterPro" id="IPR001509">
    <property type="entry name" value="Epimerase_deHydtase"/>
</dbReference>
<evidence type="ECO:0000313" key="4">
    <source>
        <dbReference type="EMBL" id="ARU57042.1"/>
    </source>
</evidence>
<protein>
    <submittedName>
        <fullName evidence="4">Nucleoside-diphosphate-sugar epimerase</fullName>
    </submittedName>
</protein>
<dbReference type="GO" id="GO:0016616">
    <property type="term" value="F:oxidoreductase activity, acting on the CH-OH group of donors, NAD or NADP as acceptor"/>
    <property type="evidence" value="ECO:0007669"/>
    <property type="project" value="TreeGrafter"/>
</dbReference>
<dbReference type="RefSeq" id="WP_087461974.1">
    <property type="nucleotide sequence ID" value="NZ_CP021425.1"/>
</dbReference>
<organism evidence="4 5">
    <name type="scientific">Oleiphilus messinensis</name>
    <dbReference type="NCBI Taxonomy" id="141451"/>
    <lineage>
        <taxon>Bacteria</taxon>
        <taxon>Pseudomonadati</taxon>
        <taxon>Pseudomonadota</taxon>
        <taxon>Gammaproteobacteria</taxon>
        <taxon>Oceanospirillales</taxon>
        <taxon>Oleiphilaceae</taxon>
        <taxon>Oleiphilus</taxon>
    </lineage>
</organism>
<dbReference type="Pfam" id="PF01370">
    <property type="entry name" value="Epimerase"/>
    <property type="match status" value="1"/>
</dbReference>
<dbReference type="Proteomes" id="UP000196027">
    <property type="component" value="Chromosome"/>
</dbReference>
<dbReference type="PANTHER" id="PTHR10366:SF564">
    <property type="entry name" value="STEROL-4-ALPHA-CARBOXYLATE 3-DEHYDROGENASE, DECARBOXYLATING"/>
    <property type="match status" value="1"/>
</dbReference>
<reference evidence="4 5" key="1">
    <citation type="submission" date="2017-05" db="EMBL/GenBank/DDBJ databases">
        <title>Genomic insights into alkan degradation activity of Oleiphilus messinensis.</title>
        <authorList>
            <person name="Kozyavkin S.A."/>
            <person name="Slesarev A.I."/>
            <person name="Golyshin P.N."/>
            <person name="Korzhenkov A."/>
            <person name="Golyshina O.N."/>
            <person name="Toshchakov S.V."/>
        </authorList>
    </citation>
    <scope>NUCLEOTIDE SEQUENCE [LARGE SCALE GENOMIC DNA]</scope>
    <source>
        <strain evidence="4 5">ME102</strain>
    </source>
</reference>
<dbReference type="EMBL" id="CP021425">
    <property type="protein sequence ID" value="ARU57042.1"/>
    <property type="molecule type" value="Genomic_DNA"/>
</dbReference>
<evidence type="ECO:0000313" key="5">
    <source>
        <dbReference type="Proteomes" id="UP000196027"/>
    </source>
</evidence>
<dbReference type="OrthoDB" id="8770295at2"/>
<dbReference type="InterPro" id="IPR050425">
    <property type="entry name" value="NAD(P)_dehydrat-like"/>
</dbReference>
<dbReference type="Gene3D" id="3.40.50.720">
    <property type="entry name" value="NAD(P)-binding Rossmann-like Domain"/>
    <property type="match status" value="1"/>
</dbReference>
<comment type="similarity">
    <text evidence="2">Belongs to the NAD(P)-dependent epimerase/dehydratase family. Dihydroflavonol-4-reductase subfamily.</text>
</comment>
<dbReference type="InterPro" id="IPR036291">
    <property type="entry name" value="NAD(P)-bd_dom_sf"/>
</dbReference>
<sequence length="346" mass="38136">MLVLVTGANGHIGANVVRALLVKGHKVRAFTRKGADLRGLEGLQIEHVNGDVMDLASLQSAAQGCDAIIHLAAVYKTIAKTAEEIVEPAIKGAECVFQAAHDAGIKRIVYTSSVASVGFSYNPNVLRTGDDWNDDAHNPYYVAKTQSEKKAQELARKFDIHTIVICPAIVLGAFDYRITPSNQLVMDLINGTGQTYKGGLNLVDVRDVAAAHVAALDKGENCRRYIIGGENMEVKQFGQLIRKMTGIKPIHLPFGRKATLMTATIVERLCKLVGVTPPFTYDLVYEVAERFAYYNFLNTLEDLEITSRNGEEALASAVEWLLKTNKIKHSRHNKVQAAFEHYQQTR</sequence>
<evidence type="ECO:0000259" key="3">
    <source>
        <dbReference type="Pfam" id="PF01370"/>
    </source>
</evidence>
<accession>A0A1Y0I952</accession>
<evidence type="ECO:0000256" key="2">
    <source>
        <dbReference type="ARBA" id="ARBA00023445"/>
    </source>
</evidence>
<dbReference type="SUPFAM" id="SSF51735">
    <property type="entry name" value="NAD(P)-binding Rossmann-fold domains"/>
    <property type="match status" value="1"/>
</dbReference>
<gene>
    <name evidence="4" type="ORF">OLMES_2998</name>
</gene>
<evidence type="ECO:0000256" key="1">
    <source>
        <dbReference type="ARBA" id="ARBA00023002"/>
    </source>
</evidence>